<evidence type="ECO:0000256" key="1">
    <source>
        <dbReference type="SAM" id="Coils"/>
    </source>
</evidence>
<dbReference type="AlphaFoldDB" id="A0A0F9N9D1"/>
<proteinExistence type="predicted"/>
<evidence type="ECO:0000313" key="2">
    <source>
        <dbReference type="EMBL" id="KKM78027.1"/>
    </source>
</evidence>
<gene>
    <name evidence="2" type="ORF">LCGC14_1364180</name>
</gene>
<organism evidence="2">
    <name type="scientific">marine sediment metagenome</name>
    <dbReference type="NCBI Taxonomy" id="412755"/>
    <lineage>
        <taxon>unclassified sequences</taxon>
        <taxon>metagenomes</taxon>
        <taxon>ecological metagenomes</taxon>
    </lineage>
</organism>
<accession>A0A0F9N9D1</accession>
<protein>
    <submittedName>
        <fullName evidence="2">Uncharacterized protein</fullName>
    </submittedName>
</protein>
<reference evidence="2" key="1">
    <citation type="journal article" date="2015" name="Nature">
        <title>Complex archaea that bridge the gap between prokaryotes and eukaryotes.</title>
        <authorList>
            <person name="Spang A."/>
            <person name="Saw J.H."/>
            <person name="Jorgensen S.L."/>
            <person name="Zaremba-Niedzwiedzka K."/>
            <person name="Martijn J."/>
            <person name="Lind A.E."/>
            <person name="van Eijk R."/>
            <person name="Schleper C."/>
            <person name="Guy L."/>
            <person name="Ettema T.J."/>
        </authorList>
    </citation>
    <scope>NUCLEOTIDE SEQUENCE</scope>
</reference>
<sequence>MTFQERNAEGPPVGEPLRVGRVLSEEEVASITEITAEELDCSAGRQQVLDLCASHRLLAERNKELEAVLKETGRLAQEVKQELAGLKELWGRV</sequence>
<name>A0A0F9N9D1_9ZZZZ</name>
<dbReference type="EMBL" id="LAZR01008556">
    <property type="protein sequence ID" value="KKM78027.1"/>
    <property type="molecule type" value="Genomic_DNA"/>
</dbReference>
<keyword evidence="1" id="KW-0175">Coiled coil</keyword>
<feature type="coiled-coil region" evidence="1">
    <location>
        <begin position="62"/>
        <end position="89"/>
    </location>
</feature>
<comment type="caution">
    <text evidence="2">The sequence shown here is derived from an EMBL/GenBank/DDBJ whole genome shotgun (WGS) entry which is preliminary data.</text>
</comment>